<dbReference type="EMBL" id="BJCL01000003">
    <property type="protein sequence ID" value="GCL62722.1"/>
    <property type="molecule type" value="Genomic_DNA"/>
</dbReference>
<dbReference type="Pfam" id="PF00378">
    <property type="entry name" value="ECH_1"/>
    <property type="match status" value="1"/>
</dbReference>
<evidence type="ECO:0000256" key="1">
    <source>
        <dbReference type="ARBA" id="ARBA00005254"/>
    </source>
</evidence>
<organism evidence="3 4">
    <name type="scientific">Pseudaquabacterium pictum</name>
    <dbReference type="NCBI Taxonomy" id="2315236"/>
    <lineage>
        <taxon>Bacteria</taxon>
        <taxon>Pseudomonadati</taxon>
        <taxon>Pseudomonadota</taxon>
        <taxon>Betaproteobacteria</taxon>
        <taxon>Burkholderiales</taxon>
        <taxon>Sphaerotilaceae</taxon>
        <taxon>Pseudaquabacterium</taxon>
    </lineage>
</organism>
<dbReference type="RefSeq" id="WP_137732458.1">
    <property type="nucleotide sequence ID" value="NZ_BJCL01000003.1"/>
</dbReference>
<dbReference type="InterPro" id="IPR001753">
    <property type="entry name" value="Enoyl-CoA_hydra/iso"/>
</dbReference>
<dbReference type="CDD" id="cd06558">
    <property type="entry name" value="crotonase-like"/>
    <property type="match status" value="1"/>
</dbReference>
<keyword evidence="4" id="KW-1185">Reference proteome</keyword>
<gene>
    <name evidence="3" type="ORF">AQPW35_18030</name>
</gene>
<evidence type="ECO:0000313" key="3">
    <source>
        <dbReference type="EMBL" id="GCL62722.1"/>
    </source>
</evidence>
<protein>
    <submittedName>
        <fullName evidence="3">Enoyl-CoA hydratase</fullName>
    </submittedName>
</protein>
<feature type="region of interest" description="Disordered" evidence="2">
    <location>
        <begin position="242"/>
        <end position="263"/>
    </location>
</feature>
<dbReference type="PANTHER" id="PTHR43802:SF1">
    <property type="entry name" value="IP11341P-RELATED"/>
    <property type="match status" value="1"/>
</dbReference>
<accession>A0A480ARQ7</accession>
<comment type="caution">
    <text evidence="3">The sequence shown here is derived from an EMBL/GenBank/DDBJ whole genome shotgun (WGS) entry which is preliminary data.</text>
</comment>
<reference evidence="4" key="1">
    <citation type="submission" date="2019-03" db="EMBL/GenBank/DDBJ databases">
        <title>Aquabacterium pictum sp.nov., the first bacteriochlorophyll a-containing freshwater bacterium in the genus Aquabacterium of the class Betaproteobacteria.</title>
        <authorList>
            <person name="Hirose S."/>
            <person name="Tank M."/>
            <person name="Hara E."/>
            <person name="Tamaki H."/>
            <person name="Takaichi S."/>
            <person name="Haruta S."/>
            <person name="Hanada S."/>
        </authorList>
    </citation>
    <scope>NUCLEOTIDE SEQUENCE [LARGE SCALE GENOMIC DNA]</scope>
    <source>
        <strain evidence="4">W35</strain>
    </source>
</reference>
<dbReference type="NCBIfam" id="NF004840">
    <property type="entry name" value="PRK06190.1"/>
    <property type="match status" value="1"/>
</dbReference>
<proteinExistence type="inferred from homology"/>
<dbReference type="OrthoDB" id="9807606at2"/>
<dbReference type="GO" id="GO:0003824">
    <property type="term" value="F:catalytic activity"/>
    <property type="evidence" value="ECO:0007669"/>
    <property type="project" value="UniProtKB-ARBA"/>
</dbReference>
<evidence type="ECO:0000256" key="2">
    <source>
        <dbReference type="SAM" id="MobiDB-lite"/>
    </source>
</evidence>
<dbReference type="SUPFAM" id="SSF52096">
    <property type="entry name" value="ClpP/crotonase"/>
    <property type="match status" value="1"/>
</dbReference>
<name>A0A480ARQ7_9BURK</name>
<dbReference type="InterPro" id="IPR029045">
    <property type="entry name" value="ClpP/crotonase-like_dom_sf"/>
</dbReference>
<evidence type="ECO:0000313" key="4">
    <source>
        <dbReference type="Proteomes" id="UP000301751"/>
    </source>
</evidence>
<dbReference type="Gene3D" id="3.90.226.10">
    <property type="entry name" value="2-enoyl-CoA Hydratase, Chain A, domain 1"/>
    <property type="match status" value="1"/>
</dbReference>
<dbReference type="PANTHER" id="PTHR43802">
    <property type="entry name" value="ENOYL-COA HYDRATASE"/>
    <property type="match status" value="1"/>
</dbReference>
<sequence length="263" mass="27322">MSAPTDDVLSTELHPAGYAVLTLNRPQAMNALNKALMRALADQIDALATNPAVRVLILTGAGRAFCAGLDLKEIGSGQGSLGGSDGRPSGDPVAAIGRYPGPVIGAINGAAVTGGFELALACDVLLASSSARFADTHARIGVAPGWGLSQKLSRAIGAYRAREVSFTGNWVGAEQAAAWGFVNRVLPPDDLLPAARQLAQDMLGTLPHMLTRYKAIINDGWALAGGNAMALEKARAREFNSQVGADDVEQRREAVRARNRAGG</sequence>
<dbReference type="AlphaFoldDB" id="A0A480ARQ7"/>
<dbReference type="Proteomes" id="UP000301751">
    <property type="component" value="Unassembled WGS sequence"/>
</dbReference>
<comment type="similarity">
    <text evidence="1">Belongs to the enoyl-CoA hydratase/isomerase family.</text>
</comment>